<evidence type="ECO:0000313" key="2">
    <source>
        <dbReference type="Proteomes" id="UP000828048"/>
    </source>
</evidence>
<name>A0ACB7Z1E7_9ERIC</name>
<gene>
    <name evidence="1" type="ORF">Vadar_034240</name>
</gene>
<reference evidence="1 2" key="1">
    <citation type="journal article" date="2021" name="Hortic Res">
        <title>High-quality reference genome and annotation aids understanding of berry development for evergreen blueberry (Vaccinium darrowii).</title>
        <authorList>
            <person name="Yu J."/>
            <person name="Hulse-Kemp A.M."/>
            <person name="Babiker E."/>
            <person name="Staton M."/>
        </authorList>
    </citation>
    <scope>NUCLEOTIDE SEQUENCE [LARGE SCALE GENOMIC DNA]</scope>
    <source>
        <strain evidence="2">cv. NJ 8807/NJ 8810</strain>
        <tissue evidence="1">Young leaf</tissue>
    </source>
</reference>
<protein>
    <submittedName>
        <fullName evidence="1">Uncharacterized protein</fullName>
    </submittedName>
</protein>
<keyword evidence="2" id="KW-1185">Reference proteome</keyword>
<accession>A0ACB7Z1E7</accession>
<dbReference type="EMBL" id="CM037153">
    <property type="protein sequence ID" value="KAH7859297.1"/>
    <property type="molecule type" value="Genomic_DNA"/>
</dbReference>
<proteinExistence type="predicted"/>
<comment type="caution">
    <text evidence="1">The sequence shown here is derived from an EMBL/GenBank/DDBJ whole genome shotgun (WGS) entry which is preliminary data.</text>
</comment>
<organism evidence="1 2">
    <name type="scientific">Vaccinium darrowii</name>
    <dbReference type="NCBI Taxonomy" id="229202"/>
    <lineage>
        <taxon>Eukaryota</taxon>
        <taxon>Viridiplantae</taxon>
        <taxon>Streptophyta</taxon>
        <taxon>Embryophyta</taxon>
        <taxon>Tracheophyta</taxon>
        <taxon>Spermatophyta</taxon>
        <taxon>Magnoliopsida</taxon>
        <taxon>eudicotyledons</taxon>
        <taxon>Gunneridae</taxon>
        <taxon>Pentapetalae</taxon>
        <taxon>asterids</taxon>
        <taxon>Ericales</taxon>
        <taxon>Ericaceae</taxon>
        <taxon>Vaccinioideae</taxon>
        <taxon>Vaccinieae</taxon>
        <taxon>Vaccinium</taxon>
    </lineage>
</organism>
<sequence>MTHEKFEEKYVSKYQNVIPEVVEAHRGNIQFQAIKAYAVLSGQDLKKLLEPNIAILINHGVSKSMVMKIFMSQPRSLLLPTHRFTEVVEEAEKLGFDPTTMNYLLAVRSLAMSKSLWE</sequence>
<dbReference type="Proteomes" id="UP000828048">
    <property type="component" value="Chromosome 3"/>
</dbReference>
<evidence type="ECO:0000313" key="1">
    <source>
        <dbReference type="EMBL" id="KAH7859297.1"/>
    </source>
</evidence>